<name>A0ABP0SS35_9DINO</name>
<feature type="transmembrane region" description="Helical" evidence="2">
    <location>
        <begin position="89"/>
        <end position="117"/>
    </location>
</feature>
<reference evidence="3 4" key="1">
    <citation type="submission" date="2024-02" db="EMBL/GenBank/DDBJ databases">
        <authorList>
            <person name="Chen Y."/>
            <person name="Shah S."/>
            <person name="Dougan E. K."/>
            <person name="Thang M."/>
            <person name="Chan C."/>
        </authorList>
    </citation>
    <scope>NUCLEOTIDE SEQUENCE [LARGE SCALE GENOMIC DNA]</scope>
</reference>
<feature type="transmembrane region" description="Helical" evidence="2">
    <location>
        <begin position="417"/>
        <end position="434"/>
    </location>
</feature>
<proteinExistence type="predicted"/>
<gene>
    <name evidence="3" type="ORF">SCF082_LOCUS53225</name>
</gene>
<organism evidence="3 4">
    <name type="scientific">Durusdinium trenchii</name>
    <dbReference type="NCBI Taxonomy" id="1381693"/>
    <lineage>
        <taxon>Eukaryota</taxon>
        <taxon>Sar</taxon>
        <taxon>Alveolata</taxon>
        <taxon>Dinophyceae</taxon>
        <taxon>Suessiales</taxon>
        <taxon>Symbiodiniaceae</taxon>
        <taxon>Durusdinium</taxon>
    </lineage>
</organism>
<sequence length="507" mass="57481">MGENRQCPHEETLPDPQQSRHSITSLSSVAKTELVRGVPLDLCLQNWGVHFRAPHVGKEVDNFGLSHPAEHIDAFLSHDWRTSRFSKTIALFLIFNSLPACFAACLTSLLASGMIALDSLPGSWITGSAATHAVFYLVFFFGQRLRRLACLKPTLVFLDRLCIAQNDEELKQEGVRNLAGILARSRKLVILWSPRYFTRLWCTFELATFLKEENVKPIQFMPTAMALLLWSASLVVTIGVSVYQSVTYRTQAGILEEPAGWSLNSILINGSAMYISMFLVMAAPIYFGIQHMRDLLKLEQQMTGFSIKASECTCCVLNHRNPVTGEPLLCDRELVFQTLKRWYGTDTGSDDHLDRFDGVVRERLRRSVLRVVGSGAPPLRYLLAMVGTPSVAVWPQYVYLRNSEKAWFATKWLIDFWKLPAVALWAFWVLVACWRTGAAVSRHCPMWMVLAGMDLMACFLVPAVWVPYEVLNERYRDPVVLTISVVLFWALIVVMYGLLYKQKKCRV</sequence>
<feature type="region of interest" description="Disordered" evidence="1">
    <location>
        <begin position="1"/>
        <end position="22"/>
    </location>
</feature>
<feature type="compositionally biased region" description="Basic and acidic residues" evidence="1">
    <location>
        <begin position="1"/>
        <end position="12"/>
    </location>
</feature>
<keyword evidence="2" id="KW-0812">Transmembrane</keyword>
<keyword evidence="4" id="KW-1185">Reference proteome</keyword>
<keyword evidence="2" id="KW-1133">Transmembrane helix</keyword>
<dbReference type="InterPro" id="IPR035897">
    <property type="entry name" value="Toll_tir_struct_dom_sf"/>
</dbReference>
<evidence type="ECO:0000313" key="3">
    <source>
        <dbReference type="EMBL" id="CAK9114949.1"/>
    </source>
</evidence>
<feature type="transmembrane region" description="Helical" evidence="2">
    <location>
        <begin position="226"/>
        <end position="246"/>
    </location>
</feature>
<feature type="transmembrane region" description="Helical" evidence="2">
    <location>
        <begin position="123"/>
        <end position="142"/>
    </location>
</feature>
<feature type="transmembrane region" description="Helical" evidence="2">
    <location>
        <begin position="266"/>
        <end position="289"/>
    </location>
</feature>
<evidence type="ECO:0008006" key="5">
    <source>
        <dbReference type="Google" id="ProtNLM"/>
    </source>
</evidence>
<accession>A0ABP0SS35</accession>
<evidence type="ECO:0000313" key="4">
    <source>
        <dbReference type="Proteomes" id="UP001642464"/>
    </source>
</evidence>
<protein>
    <recommendedName>
        <fullName evidence="5">Transmembrane protein</fullName>
    </recommendedName>
</protein>
<evidence type="ECO:0000256" key="1">
    <source>
        <dbReference type="SAM" id="MobiDB-lite"/>
    </source>
</evidence>
<dbReference type="SUPFAM" id="SSF52200">
    <property type="entry name" value="Toll/Interleukin receptor TIR domain"/>
    <property type="match status" value="1"/>
</dbReference>
<dbReference type="Gene3D" id="3.40.50.10140">
    <property type="entry name" value="Toll/interleukin-1 receptor homology (TIR) domain"/>
    <property type="match status" value="1"/>
</dbReference>
<comment type="caution">
    <text evidence="3">The sequence shown here is derived from an EMBL/GenBank/DDBJ whole genome shotgun (WGS) entry which is preliminary data.</text>
</comment>
<feature type="transmembrane region" description="Helical" evidence="2">
    <location>
        <begin position="480"/>
        <end position="499"/>
    </location>
</feature>
<keyword evidence="2" id="KW-0472">Membrane</keyword>
<dbReference type="Proteomes" id="UP001642464">
    <property type="component" value="Unassembled WGS sequence"/>
</dbReference>
<evidence type="ECO:0000256" key="2">
    <source>
        <dbReference type="SAM" id="Phobius"/>
    </source>
</evidence>
<feature type="transmembrane region" description="Helical" evidence="2">
    <location>
        <begin position="379"/>
        <end position="397"/>
    </location>
</feature>
<feature type="transmembrane region" description="Helical" evidence="2">
    <location>
        <begin position="446"/>
        <end position="468"/>
    </location>
</feature>
<dbReference type="EMBL" id="CAXAMM010044506">
    <property type="protein sequence ID" value="CAK9114949.1"/>
    <property type="molecule type" value="Genomic_DNA"/>
</dbReference>